<feature type="compositionally biased region" description="Gly residues" evidence="1">
    <location>
        <begin position="105"/>
        <end position="123"/>
    </location>
</feature>
<feature type="compositionally biased region" description="Low complexity" evidence="1">
    <location>
        <begin position="7"/>
        <end position="16"/>
    </location>
</feature>
<feature type="compositionally biased region" description="Basic and acidic residues" evidence="1">
    <location>
        <begin position="205"/>
        <end position="228"/>
    </location>
</feature>
<keyword evidence="3" id="KW-1185">Reference proteome</keyword>
<reference evidence="2 3" key="1">
    <citation type="submission" date="2019-03" db="EMBL/GenBank/DDBJ databases">
        <title>Rhodosporidium diobovatum UCD-FST 08-225 genome sequencing, assembly, and annotation.</title>
        <authorList>
            <person name="Fakankun I.U."/>
            <person name="Fristensky B."/>
            <person name="Levin D.B."/>
        </authorList>
    </citation>
    <scope>NUCLEOTIDE SEQUENCE [LARGE SCALE GENOMIC DNA]</scope>
    <source>
        <strain evidence="2 3">UCD-FST 08-225</strain>
    </source>
</reference>
<evidence type="ECO:0000313" key="3">
    <source>
        <dbReference type="Proteomes" id="UP000311382"/>
    </source>
</evidence>
<dbReference type="Proteomes" id="UP000311382">
    <property type="component" value="Unassembled WGS sequence"/>
</dbReference>
<feature type="compositionally biased region" description="Polar residues" evidence="1">
    <location>
        <begin position="17"/>
        <end position="27"/>
    </location>
</feature>
<feature type="compositionally biased region" description="Polar residues" evidence="1">
    <location>
        <begin position="187"/>
        <end position="202"/>
    </location>
</feature>
<evidence type="ECO:0000256" key="1">
    <source>
        <dbReference type="SAM" id="MobiDB-lite"/>
    </source>
</evidence>
<organism evidence="2 3">
    <name type="scientific">Rhodotorula diobovata</name>
    <dbReference type="NCBI Taxonomy" id="5288"/>
    <lineage>
        <taxon>Eukaryota</taxon>
        <taxon>Fungi</taxon>
        <taxon>Dikarya</taxon>
        <taxon>Basidiomycota</taxon>
        <taxon>Pucciniomycotina</taxon>
        <taxon>Microbotryomycetes</taxon>
        <taxon>Sporidiobolales</taxon>
        <taxon>Sporidiobolaceae</taxon>
        <taxon>Rhodotorula</taxon>
    </lineage>
</organism>
<proteinExistence type="predicted"/>
<dbReference type="AlphaFoldDB" id="A0A5C5FP08"/>
<name>A0A5C5FP08_9BASI</name>
<feature type="compositionally biased region" description="Basic and acidic residues" evidence="1">
    <location>
        <begin position="159"/>
        <end position="168"/>
    </location>
</feature>
<evidence type="ECO:0000313" key="2">
    <source>
        <dbReference type="EMBL" id="TNY18062.1"/>
    </source>
</evidence>
<feature type="region of interest" description="Disordered" evidence="1">
    <location>
        <begin position="105"/>
        <end position="228"/>
    </location>
</feature>
<sequence>MYDAQRARAQAQRQAQVDTAQGEQVQVQDGAADDDAAGSGTIPSLCVLPPACAPDPSIRPTPALPSRLLRDSRRRRRRLLVPGHERRVCPRDVVIVRGAGGAVACGPGAGAGRADGETGGGPRVSGEEVAGARRASRGRRSPVGDGQCFGIPAVSARNETLDKRERDAAPVAASVVPLSGPAAHPSESPSRRASVSRPTRTSMPRVRETEGEGEARSEREALRRGREG</sequence>
<comment type="caution">
    <text evidence="2">The sequence shown here is derived from an EMBL/GenBank/DDBJ whole genome shotgun (WGS) entry which is preliminary data.</text>
</comment>
<feature type="compositionally biased region" description="Low complexity" evidence="1">
    <location>
        <begin position="169"/>
        <end position="183"/>
    </location>
</feature>
<protein>
    <submittedName>
        <fullName evidence="2">Uncharacterized protein</fullName>
    </submittedName>
</protein>
<dbReference type="EMBL" id="SOZI01000158">
    <property type="protein sequence ID" value="TNY18062.1"/>
    <property type="molecule type" value="Genomic_DNA"/>
</dbReference>
<feature type="region of interest" description="Disordered" evidence="1">
    <location>
        <begin position="1"/>
        <end position="45"/>
    </location>
</feature>
<gene>
    <name evidence="2" type="ORF">DMC30DRAFT_75054</name>
</gene>
<accession>A0A5C5FP08</accession>